<evidence type="ECO:0008006" key="3">
    <source>
        <dbReference type="Google" id="ProtNLM"/>
    </source>
</evidence>
<dbReference type="OrthoDB" id="9786191at2"/>
<dbReference type="InterPro" id="IPR036909">
    <property type="entry name" value="Cyt_c-like_dom_sf"/>
</dbReference>
<comment type="caution">
    <text evidence="1">The sequence shown here is derived from an EMBL/GenBank/DDBJ whole genome shotgun (WGS) entry which is preliminary data.</text>
</comment>
<dbReference type="AlphaFoldDB" id="A0A4Q9FWB2"/>
<dbReference type="SUPFAM" id="SSF46626">
    <property type="entry name" value="Cytochrome c"/>
    <property type="match status" value="1"/>
</dbReference>
<proteinExistence type="predicted"/>
<dbReference type="EMBL" id="SIRS01000001">
    <property type="protein sequence ID" value="TBN18855.1"/>
    <property type="molecule type" value="Genomic_DNA"/>
</dbReference>
<evidence type="ECO:0000313" key="2">
    <source>
        <dbReference type="Proteomes" id="UP000292372"/>
    </source>
</evidence>
<organism evidence="1 2">
    <name type="scientific">Hyunsoonleella pacifica</name>
    <dbReference type="NCBI Taxonomy" id="1080224"/>
    <lineage>
        <taxon>Bacteria</taxon>
        <taxon>Pseudomonadati</taxon>
        <taxon>Bacteroidota</taxon>
        <taxon>Flavobacteriia</taxon>
        <taxon>Flavobacteriales</taxon>
        <taxon>Flavobacteriaceae</taxon>
    </lineage>
</organism>
<dbReference type="Proteomes" id="UP000292372">
    <property type="component" value="Unassembled WGS sequence"/>
</dbReference>
<gene>
    <name evidence="1" type="ORF">EYD46_01965</name>
</gene>
<reference evidence="1 2" key="1">
    <citation type="journal article" date="2015" name="Int. J. Syst. Evol. Microbiol.">
        <title>Hyunsoonleella pacifica sp. nov., isolated from seawater of South Pacific Gyre.</title>
        <authorList>
            <person name="Gao X."/>
            <person name="Zhang Z."/>
            <person name="Dai X."/>
            <person name="Zhang X.H."/>
        </authorList>
    </citation>
    <scope>NUCLEOTIDE SEQUENCE [LARGE SCALE GENOMIC DNA]</scope>
    <source>
        <strain evidence="1 2">SW033</strain>
    </source>
</reference>
<accession>A0A4Q9FWB2</accession>
<dbReference type="GO" id="GO:0020037">
    <property type="term" value="F:heme binding"/>
    <property type="evidence" value="ECO:0007669"/>
    <property type="project" value="InterPro"/>
</dbReference>
<sequence length="121" mass="13058">MKSINIPILLLSLIILSGCSNDSQSDLVEEQNPGASVTYSNTIQAIINNNCVGCHSNPPRNGAPFPLSNFDEVSTRANSGQLLRAISRQTGEPRAMPPSGRLPQATIDLVEQWIDEGLQEN</sequence>
<dbReference type="RefSeq" id="WP_130935371.1">
    <property type="nucleotide sequence ID" value="NZ_BMEE01000001.1"/>
</dbReference>
<keyword evidence="2" id="KW-1185">Reference proteome</keyword>
<dbReference type="PROSITE" id="PS51257">
    <property type="entry name" value="PROKAR_LIPOPROTEIN"/>
    <property type="match status" value="1"/>
</dbReference>
<dbReference type="GO" id="GO:0009055">
    <property type="term" value="F:electron transfer activity"/>
    <property type="evidence" value="ECO:0007669"/>
    <property type="project" value="InterPro"/>
</dbReference>
<protein>
    <recommendedName>
        <fullName evidence="3">Cytochrome c domain-containing protein</fullName>
    </recommendedName>
</protein>
<dbReference type="Gene3D" id="1.10.760.10">
    <property type="entry name" value="Cytochrome c-like domain"/>
    <property type="match status" value="1"/>
</dbReference>
<name>A0A4Q9FWB2_9FLAO</name>
<evidence type="ECO:0000313" key="1">
    <source>
        <dbReference type="EMBL" id="TBN18855.1"/>
    </source>
</evidence>